<comment type="caution">
    <text evidence="2">The sequence shown here is derived from an EMBL/GenBank/DDBJ whole genome shotgun (WGS) entry which is preliminary data.</text>
</comment>
<name>A0AAE1QIU2_9EUCA</name>
<evidence type="ECO:0000313" key="2">
    <source>
        <dbReference type="EMBL" id="KAK4327541.1"/>
    </source>
</evidence>
<keyword evidence="3" id="KW-1185">Reference proteome</keyword>
<dbReference type="EMBL" id="JAWZYT010000142">
    <property type="protein sequence ID" value="KAK4327541.1"/>
    <property type="molecule type" value="Genomic_DNA"/>
</dbReference>
<proteinExistence type="predicted"/>
<protein>
    <submittedName>
        <fullName evidence="2">Uncharacterized protein</fullName>
    </submittedName>
</protein>
<feature type="region of interest" description="Disordered" evidence="1">
    <location>
        <begin position="50"/>
        <end position="77"/>
    </location>
</feature>
<gene>
    <name evidence="2" type="ORF">Pmani_001991</name>
</gene>
<evidence type="ECO:0000256" key="1">
    <source>
        <dbReference type="SAM" id="MobiDB-lite"/>
    </source>
</evidence>
<accession>A0AAE1QIU2</accession>
<dbReference type="AlphaFoldDB" id="A0AAE1QIU2"/>
<organism evidence="2 3">
    <name type="scientific">Petrolisthes manimaculis</name>
    <dbReference type="NCBI Taxonomy" id="1843537"/>
    <lineage>
        <taxon>Eukaryota</taxon>
        <taxon>Metazoa</taxon>
        <taxon>Ecdysozoa</taxon>
        <taxon>Arthropoda</taxon>
        <taxon>Crustacea</taxon>
        <taxon>Multicrustacea</taxon>
        <taxon>Malacostraca</taxon>
        <taxon>Eumalacostraca</taxon>
        <taxon>Eucarida</taxon>
        <taxon>Decapoda</taxon>
        <taxon>Pleocyemata</taxon>
        <taxon>Anomura</taxon>
        <taxon>Galatheoidea</taxon>
        <taxon>Porcellanidae</taxon>
        <taxon>Petrolisthes</taxon>
    </lineage>
</organism>
<dbReference type="Proteomes" id="UP001292094">
    <property type="component" value="Unassembled WGS sequence"/>
</dbReference>
<sequence>MAGWLCWVEGTPRGNYQPLAHWSHHRELPYPKVTRNPRCSAARLWLRHDTAAGGQPEPGRTHLSHRHSGFLSPTIHQ</sequence>
<reference evidence="2" key="1">
    <citation type="submission" date="2023-11" db="EMBL/GenBank/DDBJ databases">
        <title>Genome assemblies of two species of porcelain crab, Petrolisthes cinctipes and Petrolisthes manimaculis (Anomura: Porcellanidae).</title>
        <authorList>
            <person name="Angst P."/>
        </authorList>
    </citation>
    <scope>NUCLEOTIDE SEQUENCE</scope>
    <source>
        <strain evidence="2">PB745_02</strain>
        <tissue evidence="2">Gill</tissue>
    </source>
</reference>
<evidence type="ECO:0000313" key="3">
    <source>
        <dbReference type="Proteomes" id="UP001292094"/>
    </source>
</evidence>